<dbReference type="InterPro" id="IPR023696">
    <property type="entry name" value="Ureohydrolase_dom_sf"/>
</dbReference>
<dbReference type="SUPFAM" id="SSF52768">
    <property type="entry name" value="Arginase/deacetylase"/>
    <property type="match status" value="1"/>
</dbReference>
<dbReference type="InterPro" id="IPR037138">
    <property type="entry name" value="His_deacetylse_dom_sf"/>
</dbReference>
<dbReference type="InterPro" id="IPR023801">
    <property type="entry name" value="His_deacetylse_dom"/>
</dbReference>
<dbReference type="AlphaFoldDB" id="A0A839HAX5"/>
<comment type="caution">
    <text evidence="3">The sequence shown here is derived from an EMBL/GenBank/DDBJ whole genome shotgun (WGS) entry which is preliminary data.</text>
</comment>
<reference evidence="3 4" key="1">
    <citation type="journal article" date="2020" name="Arch. Microbiol.">
        <title>The genome sequence of the giant phototrophic gammaproteobacterium Thiospirillum jenense gives insight into its physiological properties and phylogenetic relationships.</title>
        <authorList>
            <person name="Imhoff J.F."/>
            <person name="Meyer T.E."/>
            <person name="Kyndt J.A."/>
        </authorList>
    </citation>
    <scope>NUCLEOTIDE SEQUENCE [LARGE SCALE GENOMIC DNA]</scope>
    <source>
        <strain evidence="3 4">DSM 216</strain>
    </source>
</reference>
<accession>A0A839HAX5</accession>
<dbReference type="RefSeq" id="WP_182583834.1">
    <property type="nucleotide sequence ID" value="NZ_JABVCQ010000015.1"/>
</dbReference>
<feature type="domain" description="Histone deacetylase" evidence="2">
    <location>
        <begin position="20"/>
        <end position="305"/>
    </location>
</feature>
<dbReference type="PANTHER" id="PTHR10625:SF10">
    <property type="entry name" value="HISTONE DEACETYLASE HDAC1"/>
    <property type="match status" value="1"/>
</dbReference>
<evidence type="ECO:0000256" key="1">
    <source>
        <dbReference type="ARBA" id="ARBA00005947"/>
    </source>
</evidence>
<name>A0A839HAX5_9GAMM</name>
<comment type="similarity">
    <text evidence="1">Belongs to the histone deacetylase family.</text>
</comment>
<organism evidence="3 4">
    <name type="scientific">Thiospirillum jenense</name>
    <dbReference type="NCBI Taxonomy" id="1653858"/>
    <lineage>
        <taxon>Bacteria</taxon>
        <taxon>Pseudomonadati</taxon>
        <taxon>Pseudomonadota</taxon>
        <taxon>Gammaproteobacteria</taxon>
        <taxon>Chromatiales</taxon>
        <taxon>Chromatiaceae</taxon>
        <taxon>Thiospirillum</taxon>
    </lineage>
</organism>
<dbReference type="Gene3D" id="3.40.800.20">
    <property type="entry name" value="Histone deacetylase domain"/>
    <property type="match status" value="1"/>
</dbReference>
<dbReference type="CDD" id="cd11599">
    <property type="entry name" value="HDAC_classII_2"/>
    <property type="match status" value="1"/>
</dbReference>
<proteinExistence type="inferred from homology"/>
<evidence type="ECO:0000313" key="3">
    <source>
        <dbReference type="EMBL" id="MBB1126205.1"/>
    </source>
</evidence>
<dbReference type="Proteomes" id="UP000548632">
    <property type="component" value="Unassembled WGS sequence"/>
</dbReference>
<sequence>MNLAYISHPDCYEHRMGAHHVEVPERLYAINDRLIAAGMEMLMTHYDAPLATREQLLRVHDADYIDMIFAAAPRVNDILTWVDGDTAMSIGSLSAALRAAGAAILGVDLVMSERHHAAFCAIRPPGHHAERHQAMGFCFFNNVAIGAAHALAEHALTRIAIIDFDVHHGNGTEDIFAGDERVLFCSSFQHPFYPGSGANSQASNIINLPLPSGTDGAALRAAIETAWLPRLDQFAPQLIMISAGFDGHAEDDMAHFKLREPDYAWLTRSLHELAVRHANERVVSCLEGGYHLSALGRSVAVHIDELIGH</sequence>
<dbReference type="PANTHER" id="PTHR10625">
    <property type="entry name" value="HISTONE DEACETYLASE HDAC1-RELATED"/>
    <property type="match status" value="1"/>
</dbReference>
<dbReference type="Pfam" id="PF00850">
    <property type="entry name" value="Hist_deacetyl"/>
    <property type="match status" value="1"/>
</dbReference>
<dbReference type="PRINTS" id="PR01270">
    <property type="entry name" value="HDASUPER"/>
</dbReference>
<keyword evidence="4" id="KW-1185">Reference proteome</keyword>
<evidence type="ECO:0000259" key="2">
    <source>
        <dbReference type="Pfam" id="PF00850"/>
    </source>
</evidence>
<protein>
    <submittedName>
        <fullName evidence="3">Histone deacetylase family protein</fullName>
    </submittedName>
</protein>
<dbReference type="GO" id="GO:0040029">
    <property type="term" value="P:epigenetic regulation of gene expression"/>
    <property type="evidence" value="ECO:0007669"/>
    <property type="project" value="TreeGrafter"/>
</dbReference>
<gene>
    <name evidence="3" type="ORF">HUK38_08175</name>
</gene>
<dbReference type="GO" id="GO:0004407">
    <property type="term" value="F:histone deacetylase activity"/>
    <property type="evidence" value="ECO:0007669"/>
    <property type="project" value="TreeGrafter"/>
</dbReference>
<evidence type="ECO:0000313" key="4">
    <source>
        <dbReference type="Proteomes" id="UP000548632"/>
    </source>
</evidence>
<dbReference type="EMBL" id="JABVCQ010000015">
    <property type="protein sequence ID" value="MBB1126205.1"/>
    <property type="molecule type" value="Genomic_DNA"/>
</dbReference>
<dbReference type="InterPro" id="IPR000286">
    <property type="entry name" value="HDACs"/>
</dbReference>